<dbReference type="Gene3D" id="3.90.1230.10">
    <property type="entry name" value="Nitric Oxide Synthase, Chain A, domain 3"/>
    <property type="match status" value="1"/>
</dbReference>
<dbReference type="PIRSF" id="PIRSF037219">
    <property type="entry name" value="NOS_oxygenase"/>
    <property type="match status" value="1"/>
</dbReference>
<dbReference type="AlphaFoldDB" id="A0A0B0IKJ7"/>
<dbReference type="GO" id="GO:0006809">
    <property type="term" value="P:nitric oxide biosynthetic process"/>
    <property type="evidence" value="ECO:0007669"/>
    <property type="project" value="InterPro"/>
</dbReference>
<evidence type="ECO:0000256" key="12">
    <source>
        <dbReference type="PIRSR" id="PIRSR037219-1"/>
    </source>
</evidence>
<keyword evidence="8 11" id="KW-0560">Oxidoreductase</keyword>
<dbReference type="InterPro" id="IPR004030">
    <property type="entry name" value="NOS_N"/>
</dbReference>
<evidence type="ECO:0000259" key="13">
    <source>
        <dbReference type="PROSITE" id="PS60001"/>
    </source>
</evidence>
<reference evidence="14 15" key="1">
    <citation type="submission" date="2014-09" db="EMBL/GenBank/DDBJ databases">
        <title>Genome sequencing and annotation of Bacillus Okhensis strain Kh10-101T.</title>
        <authorList>
            <person name="Prakash J.S."/>
        </authorList>
    </citation>
    <scope>NUCLEOTIDE SEQUENCE [LARGE SCALE GENOMIC DNA]</scope>
    <source>
        <strain evidence="15">Kh10-101T</strain>
    </source>
</reference>
<dbReference type="GO" id="GO:0020037">
    <property type="term" value="F:heme binding"/>
    <property type="evidence" value="ECO:0007669"/>
    <property type="project" value="InterPro"/>
</dbReference>
<gene>
    <name evidence="14" type="ORF">LQ50_03740</name>
</gene>
<evidence type="ECO:0000256" key="10">
    <source>
        <dbReference type="ARBA" id="ARBA00048713"/>
    </source>
</evidence>
<comment type="similarity">
    <text evidence="3 11">Belongs to the NOS family. Bacterial NOS oxygenase subfamily.</text>
</comment>
<accession>A0A0B0IKJ7</accession>
<keyword evidence="6 11" id="KW-0349">Heme</keyword>
<evidence type="ECO:0000256" key="7">
    <source>
        <dbReference type="ARBA" id="ARBA00022723"/>
    </source>
</evidence>
<sequence>MLQEEAKQFLKLCYQELGKDYNDRMTKILQEISDTGTYTHTYEELAHGARMAWRNSNRCIGRLFWESMHVLDERELETEDEIANALFFHLQYGSNQGKVIPTITIFKPGYVRIFNHQLIRYAGYETKDGIIGDPDSVAFTTFCESLGWRGEQTPYDILPLVIQVENREPKVYSIPEECLLNVMIKHPTIENFQELELQWYAVPFISDMKLEIGGITYEAAPFNGWYMGTEIGARDLADEQRYNVLPKVANLLGLETTRDSTLWKDRALIELNEAVLYSFKQAGVSIVDHHTAAKQFKQFEEREAGKGRSVTGTWSWLIPPVSPAATHIFHKDYDDSVVKPNYFYQDRMY</sequence>
<evidence type="ECO:0000256" key="6">
    <source>
        <dbReference type="ARBA" id="ARBA00022617"/>
    </source>
</evidence>
<dbReference type="eggNOG" id="COG4362">
    <property type="taxonomic scope" value="Bacteria"/>
</dbReference>
<dbReference type="InterPro" id="IPR044940">
    <property type="entry name" value="NOS_dom_2"/>
</dbReference>
<keyword evidence="15" id="KW-1185">Reference proteome</keyword>
<dbReference type="Pfam" id="PF02898">
    <property type="entry name" value="NO_synthase"/>
    <property type="match status" value="1"/>
</dbReference>
<dbReference type="InterPro" id="IPR050607">
    <property type="entry name" value="NOS"/>
</dbReference>
<dbReference type="SUPFAM" id="SSF56512">
    <property type="entry name" value="Nitric oxide (NO) synthase oxygenase domain"/>
    <property type="match status" value="1"/>
</dbReference>
<dbReference type="InterPro" id="IPR017142">
    <property type="entry name" value="Nitric_oxide_synthase_Oase-su"/>
</dbReference>
<dbReference type="Gene3D" id="3.90.340.10">
    <property type="entry name" value="Nitric Oxide Synthase, Chain A, domain 1"/>
    <property type="match status" value="1"/>
</dbReference>
<evidence type="ECO:0000313" key="14">
    <source>
        <dbReference type="EMBL" id="KHF41357.1"/>
    </source>
</evidence>
<dbReference type="GO" id="GO:0046872">
    <property type="term" value="F:metal ion binding"/>
    <property type="evidence" value="ECO:0007669"/>
    <property type="project" value="UniProtKB-KW"/>
</dbReference>
<name>A0A0B0IKJ7_9BACI</name>
<evidence type="ECO:0000256" key="2">
    <source>
        <dbReference type="ARBA" id="ARBA00002642"/>
    </source>
</evidence>
<dbReference type="OrthoDB" id="3398374at2"/>
<dbReference type="Gene3D" id="3.90.440.10">
    <property type="entry name" value="Nitric Oxide Synthase,Heme Domain,Chain A domain 2"/>
    <property type="match status" value="1"/>
</dbReference>
<evidence type="ECO:0000256" key="3">
    <source>
        <dbReference type="ARBA" id="ARBA00005411"/>
    </source>
</evidence>
<dbReference type="PROSITE" id="PS60001">
    <property type="entry name" value="NOS"/>
    <property type="match status" value="1"/>
</dbReference>
<protein>
    <recommendedName>
        <fullName evidence="5 11">Nitric oxide synthase oxygenase</fullName>
        <ecNumber evidence="4 11">1.14.14.47</ecNumber>
    </recommendedName>
</protein>
<dbReference type="PANTHER" id="PTHR43410">
    <property type="entry name" value="NITRIC OXIDE SYNTHASE OXYGENASE"/>
    <property type="match status" value="1"/>
</dbReference>
<comment type="cofactor">
    <cofactor evidence="1 11 12">
        <name>heme</name>
        <dbReference type="ChEBI" id="CHEBI:30413"/>
    </cofactor>
</comment>
<evidence type="ECO:0000256" key="5">
    <source>
        <dbReference type="ARBA" id="ARBA00018859"/>
    </source>
</evidence>
<dbReference type="CDD" id="cd00794">
    <property type="entry name" value="NOS_oxygenase_prok"/>
    <property type="match status" value="1"/>
</dbReference>
<comment type="subunit">
    <text evidence="11">Homodimer.</text>
</comment>
<comment type="miscellaneous">
    <text evidence="11">This protein is similar to the oxygenase domain of eukaryotic nitric oxide synthases but lacks the reductase domain which, in eukaryotes, is responsible for transfer of electrons to the ferric heme during nitric oxide synthesis.</text>
</comment>
<evidence type="ECO:0000256" key="11">
    <source>
        <dbReference type="PIRNR" id="PIRNR037219"/>
    </source>
</evidence>
<comment type="function">
    <text evidence="2 11">Catalyzes the production of nitric oxide.</text>
</comment>
<dbReference type="RefSeq" id="WP_034626245.1">
    <property type="nucleotide sequence ID" value="NZ_JRJU01000003.1"/>
</dbReference>
<keyword evidence="9 11" id="KW-0408">Iron</keyword>
<dbReference type="InterPro" id="IPR036119">
    <property type="entry name" value="NOS_N_sf"/>
</dbReference>
<dbReference type="EMBL" id="JRJU01000003">
    <property type="protein sequence ID" value="KHF41357.1"/>
    <property type="molecule type" value="Genomic_DNA"/>
</dbReference>
<dbReference type="Proteomes" id="UP000030832">
    <property type="component" value="Unassembled WGS sequence"/>
</dbReference>
<evidence type="ECO:0000256" key="4">
    <source>
        <dbReference type="ARBA" id="ARBA00012735"/>
    </source>
</evidence>
<proteinExistence type="inferred from homology"/>
<dbReference type="InterPro" id="IPR044944">
    <property type="entry name" value="NOS_dom_3"/>
</dbReference>
<evidence type="ECO:0000256" key="9">
    <source>
        <dbReference type="ARBA" id="ARBA00023004"/>
    </source>
</evidence>
<feature type="binding site" description="axial binding residue" evidence="12">
    <location>
        <position position="59"/>
    </location>
    <ligand>
        <name>heme</name>
        <dbReference type="ChEBI" id="CHEBI:30413"/>
    </ligand>
    <ligandPart>
        <name>Fe</name>
        <dbReference type="ChEBI" id="CHEBI:18248"/>
    </ligandPart>
</feature>
<dbReference type="STRING" id="333138.LQ50_03740"/>
<organism evidence="14 15">
    <name type="scientific">Halalkalibacter okhensis</name>
    <dbReference type="NCBI Taxonomy" id="333138"/>
    <lineage>
        <taxon>Bacteria</taxon>
        <taxon>Bacillati</taxon>
        <taxon>Bacillota</taxon>
        <taxon>Bacilli</taxon>
        <taxon>Bacillales</taxon>
        <taxon>Bacillaceae</taxon>
        <taxon>Halalkalibacter</taxon>
    </lineage>
</organism>
<comment type="catalytic activity">
    <reaction evidence="10">
        <text>3 reduced [flavodoxin] + 2 L-arginine + 4 O2 = 3 oxidized [flavodoxin] + 2 L-citrulline + 2 nitric oxide + 4 H2O + 5 H(+)</text>
        <dbReference type="Rhea" id="RHEA:52324"/>
        <dbReference type="Rhea" id="RHEA-COMP:10622"/>
        <dbReference type="Rhea" id="RHEA-COMP:10623"/>
        <dbReference type="ChEBI" id="CHEBI:15377"/>
        <dbReference type="ChEBI" id="CHEBI:15378"/>
        <dbReference type="ChEBI" id="CHEBI:15379"/>
        <dbReference type="ChEBI" id="CHEBI:16480"/>
        <dbReference type="ChEBI" id="CHEBI:32682"/>
        <dbReference type="ChEBI" id="CHEBI:57618"/>
        <dbReference type="ChEBI" id="CHEBI:57743"/>
        <dbReference type="ChEBI" id="CHEBI:58210"/>
        <dbReference type="EC" id="1.14.14.47"/>
    </reaction>
</comment>
<evidence type="ECO:0000256" key="8">
    <source>
        <dbReference type="ARBA" id="ARBA00023002"/>
    </source>
</evidence>
<evidence type="ECO:0000313" key="15">
    <source>
        <dbReference type="Proteomes" id="UP000030832"/>
    </source>
</evidence>
<keyword evidence="7 11" id="KW-0479">Metal-binding</keyword>
<comment type="caution">
    <text evidence="14">The sequence shown here is derived from an EMBL/GenBank/DDBJ whole genome shotgun (WGS) entry which is preliminary data.</text>
</comment>
<evidence type="ECO:0000256" key="1">
    <source>
        <dbReference type="ARBA" id="ARBA00001971"/>
    </source>
</evidence>
<dbReference type="PANTHER" id="PTHR43410:SF1">
    <property type="entry name" value="NITRIC OXIDE SYNTHASE"/>
    <property type="match status" value="1"/>
</dbReference>
<dbReference type="InterPro" id="IPR044943">
    <property type="entry name" value="NOS_dom_1"/>
</dbReference>
<dbReference type="EC" id="1.14.14.47" evidence="4 11"/>
<feature type="domain" description="Nitric oxide synthase (NOS)" evidence="13">
    <location>
        <begin position="58"/>
        <end position="65"/>
    </location>
</feature>
<dbReference type="GO" id="GO:0004517">
    <property type="term" value="F:nitric-oxide synthase activity"/>
    <property type="evidence" value="ECO:0007669"/>
    <property type="project" value="InterPro"/>
</dbReference>